<reference evidence="1" key="1">
    <citation type="submission" date="2021-01" db="EMBL/GenBank/DDBJ databases">
        <authorList>
            <person name="Kaushik A."/>
        </authorList>
    </citation>
    <scope>NUCLEOTIDE SEQUENCE</scope>
    <source>
        <strain evidence="1">AG6-10EEA</strain>
    </source>
</reference>
<protein>
    <submittedName>
        <fullName evidence="1">Uncharacterized protein</fullName>
    </submittedName>
</protein>
<proteinExistence type="predicted"/>
<dbReference type="AlphaFoldDB" id="A0A8H3BBH0"/>
<sequence length="98" mass="11014">MLAWHIEIVGDQFIPHYSCGNHLARYDHTIATTKRVDRLVTSIDVYVYPFPHIGNIPARSDPALPVHLSISRRPKSSALAFIPLHYQAGVMNDAEPKP</sequence>
<dbReference type="EMBL" id="CAJMXA010001147">
    <property type="protein sequence ID" value="CAE6452434.1"/>
    <property type="molecule type" value="Genomic_DNA"/>
</dbReference>
<accession>A0A8H3BBH0</accession>
<organism evidence="1 2">
    <name type="scientific">Rhizoctonia solani</name>
    <dbReference type="NCBI Taxonomy" id="456999"/>
    <lineage>
        <taxon>Eukaryota</taxon>
        <taxon>Fungi</taxon>
        <taxon>Dikarya</taxon>
        <taxon>Basidiomycota</taxon>
        <taxon>Agaricomycotina</taxon>
        <taxon>Agaricomycetes</taxon>
        <taxon>Cantharellales</taxon>
        <taxon>Ceratobasidiaceae</taxon>
        <taxon>Rhizoctonia</taxon>
    </lineage>
</organism>
<name>A0A8H3BBH0_9AGAM</name>
<gene>
    <name evidence="1" type="ORF">RDB_LOCUS51775</name>
</gene>
<evidence type="ECO:0000313" key="2">
    <source>
        <dbReference type="Proteomes" id="UP000663853"/>
    </source>
</evidence>
<comment type="caution">
    <text evidence="1">The sequence shown here is derived from an EMBL/GenBank/DDBJ whole genome shotgun (WGS) entry which is preliminary data.</text>
</comment>
<evidence type="ECO:0000313" key="1">
    <source>
        <dbReference type="EMBL" id="CAE6452434.1"/>
    </source>
</evidence>
<dbReference type="Proteomes" id="UP000663853">
    <property type="component" value="Unassembled WGS sequence"/>
</dbReference>